<evidence type="ECO:0008006" key="5">
    <source>
        <dbReference type="Google" id="ProtNLM"/>
    </source>
</evidence>
<organism evidence="3 4">
    <name type="scientific">Rufibacter latericius</name>
    <dbReference type="NCBI Taxonomy" id="2487040"/>
    <lineage>
        <taxon>Bacteria</taxon>
        <taxon>Pseudomonadati</taxon>
        <taxon>Bacteroidota</taxon>
        <taxon>Cytophagia</taxon>
        <taxon>Cytophagales</taxon>
        <taxon>Hymenobacteraceae</taxon>
        <taxon>Rufibacter</taxon>
    </lineage>
</organism>
<reference evidence="3 4" key="1">
    <citation type="submission" date="2018-11" db="EMBL/GenBank/DDBJ databases">
        <title>Rufibacter latericius sp. nov., isolated from water in Baiyang Lake.</title>
        <authorList>
            <person name="Yang Y."/>
        </authorList>
    </citation>
    <scope>NUCLEOTIDE SEQUENCE [LARGE SCALE GENOMIC DNA]</scope>
    <source>
        <strain evidence="3 4">R-22-1c-1</strain>
    </source>
</reference>
<dbReference type="RefSeq" id="WP_123128529.1">
    <property type="nucleotide sequence ID" value="NZ_RJJD01000015.1"/>
</dbReference>
<dbReference type="AlphaFoldDB" id="A0A3M9MG44"/>
<dbReference type="OrthoDB" id="893931at2"/>
<gene>
    <name evidence="3" type="ORF">EFB08_18965</name>
</gene>
<keyword evidence="4" id="KW-1185">Reference proteome</keyword>
<feature type="signal peptide" evidence="2">
    <location>
        <begin position="1"/>
        <end position="25"/>
    </location>
</feature>
<feature type="compositionally biased region" description="Gly residues" evidence="1">
    <location>
        <begin position="126"/>
        <end position="135"/>
    </location>
</feature>
<proteinExistence type="predicted"/>
<protein>
    <recommendedName>
        <fullName evidence="5">Periplasmic heavy metal sensor</fullName>
    </recommendedName>
</protein>
<feature type="chain" id="PRO_5018075925" description="Periplasmic heavy metal sensor" evidence="2">
    <location>
        <begin position="26"/>
        <end position="145"/>
    </location>
</feature>
<comment type="caution">
    <text evidence="3">The sequence shown here is derived from an EMBL/GenBank/DDBJ whole genome shotgun (WGS) entry which is preliminary data.</text>
</comment>
<evidence type="ECO:0000313" key="3">
    <source>
        <dbReference type="EMBL" id="RNI23608.1"/>
    </source>
</evidence>
<evidence type="ECO:0000256" key="2">
    <source>
        <dbReference type="SAM" id="SignalP"/>
    </source>
</evidence>
<keyword evidence="2" id="KW-0732">Signal</keyword>
<accession>A0A3M9MG44</accession>
<sequence>MKTLQKLIKLAFLFVALLAGTSAFAQQTQGAQGHGRARLSPEERAMMQLQRYEKQLELTPEQSIKIKAIVLQSAQDMEKMRAAGGRPDRAAMQAEAQKRALEINALLTPAQQEKFAKIVAEQLERGQGGGGGQGGPRRVKSPGDI</sequence>
<name>A0A3M9MG44_9BACT</name>
<evidence type="ECO:0000256" key="1">
    <source>
        <dbReference type="SAM" id="MobiDB-lite"/>
    </source>
</evidence>
<dbReference type="Proteomes" id="UP000272117">
    <property type="component" value="Unassembled WGS sequence"/>
</dbReference>
<feature type="region of interest" description="Disordered" evidence="1">
    <location>
        <begin position="121"/>
        <end position="145"/>
    </location>
</feature>
<evidence type="ECO:0000313" key="4">
    <source>
        <dbReference type="Proteomes" id="UP000272117"/>
    </source>
</evidence>
<dbReference type="EMBL" id="RJJD01000015">
    <property type="protein sequence ID" value="RNI23608.1"/>
    <property type="molecule type" value="Genomic_DNA"/>
</dbReference>